<evidence type="ECO:0000313" key="2">
    <source>
        <dbReference type="Proteomes" id="UP000183832"/>
    </source>
</evidence>
<evidence type="ECO:0000313" key="1">
    <source>
        <dbReference type="EMBL" id="CRK93252.1"/>
    </source>
</evidence>
<proteinExistence type="predicted"/>
<dbReference type="AlphaFoldDB" id="A0A1J1I0Z1"/>
<dbReference type="Proteomes" id="UP000183832">
    <property type="component" value="Unassembled WGS sequence"/>
</dbReference>
<organism evidence="1 2">
    <name type="scientific">Clunio marinus</name>
    <dbReference type="NCBI Taxonomy" id="568069"/>
    <lineage>
        <taxon>Eukaryota</taxon>
        <taxon>Metazoa</taxon>
        <taxon>Ecdysozoa</taxon>
        <taxon>Arthropoda</taxon>
        <taxon>Hexapoda</taxon>
        <taxon>Insecta</taxon>
        <taxon>Pterygota</taxon>
        <taxon>Neoptera</taxon>
        <taxon>Endopterygota</taxon>
        <taxon>Diptera</taxon>
        <taxon>Nematocera</taxon>
        <taxon>Chironomoidea</taxon>
        <taxon>Chironomidae</taxon>
        <taxon>Clunio</taxon>
    </lineage>
</organism>
<gene>
    <name evidence="1" type="ORF">CLUMA_CG006795</name>
</gene>
<keyword evidence="2" id="KW-1185">Reference proteome</keyword>
<dbReference type="EMBL" id="CVRI01000037">
    <property type="protein sequence ID" value="CRK93252.1"/>
    <property type="molecule type" value="Genomic_DNA"/>
</dbReference>
<name>A0A1J1I0Z1_9DIPT</name>
<reference evidence="1 2" key="1">
    <citation type="submission" date="2015-04" db="EMBL/GenBank/DDBJ databases">
        <authorList>
            <person name="Syromyatnikov M.Y."/>
            <person name="Popov V.N."/>
        </authorList>
    </citation>
    <scope>NUCLEOTIDE SEQUENCE [LARGE SCALE GENOMIC DNA]</scope>
</reference>
<protein>
    <submittedName>
        <fullName evidence="1">CLUMA_CG006795, isoform A</fullName>
    </submittedName>
</protein>
<accession>A0A1J1I0Z1</accession>
<sequence length="84" mass="10262">MRRSFELAIEMCWSKEILFMKWNFLKISKQKDEWKDKKKEQKKKKPHDERKNVFAIYHVYSRNFVIAEATRPNISSIIITFTAH</sequence>